<dbReference type="InterPro" id="IPR014710">
    <property type="entry name" value="RmlC-like_jellyroll"/>
</dbReference>
<evidence type="ECO:0000313" key="5">
    <source>
        <dbReference type="EMBL" id="PNH19484.1"/>
    </source>
</evidence>
<dbReference type="InterPro" id="IPR012318">
    <property type="entry name" value="HTH_CRP"/>
</dbReference>
<keyword evidence="3" id="KW-0804">Transcription</keyword>
<sequence>MKGNKYLYQAFPFLREIDSKRREEFERYFQSAPIWLLDACKIETMPAGHVFVEENTPLETIFFVGKGSIRALDYRIDGITHEFMRFDHVYAMGGMEIIMDLDFYRTTLQTVTPCIMVKLPKAKFKEWILSDPNALRLEAKLIGEYLLQQGRESRLFLFLQGSDRLAMLLANRFERFSQDGILKVKGTRQDLSDATGLCVKTINRAVKKFESEGVITQMGHDLYVNEEQYHKLVKIVSRTANI</sequence>
<protein>
    <submittedName>
        <fullName evidence="5">Cyclic nucleotide-binding protein</fullName>
    </submittedName>
</protein>
<keyword evidence="1" id="KW-0805">Transcription regulation</keyword>
<feature type="domain" description="HTH crp-type" evidence="4">
    <location>
        <begin position="159"/>
        <end position="228"/>
    </location>
</feature>
<dbReference type="Proteomes" id="UP000236394">
    <property type="component" value="Unassembled WGS sequence"/>
</dbReference>
<dbReference type="AlphaFoldDB" id="A0A2J8B430"/>
<dbReference type="SUPFAM" id="SSF46785">
    <property type="entry name" value="Winged helix' DNA-binding domain"/>
    <property type="match status" value="1"/>
</dbReference>
<keyword evidence="2" id="KW-0238">DNA-binding</keyword>
<dbReference type="Pfam" id="PF13545">
    <property type="entry name" value="HTH_Crp_2"/>
    <property type="match status" value="1"/>
</dbReference>
<dbReference type="InterPro" id="IPR036388">
    <property type="entry name" value="WH-like_DNA-bd_sf"/>
</dbReference>
<dbReference type="InterPro" id="IPR000595">
    <property type="entry name" value="cNMP-bd_dom"/>
</dbReference>
<dbReference type="PROSITE" id="PS51063">
    <property type="entry name" value="HTH_CRP_2"/>
    <property type="match status" value="1"/>
</dbReference>
<evidence type="ECO:0000259" key="4">
    <source>
        <dbReference type="PROSITE" id="PS51063"/>
    </source>
</evidence>
<organism evidence="5 6">
    <name type="scientific">Mageeibacillus indolicus</name>
    <dbReference type="NCBI Taxonomy" id="884684"/>
    <lineage>
        <taxon>Bacteria</taxon>
        <taxon>Bacillati</taxon>
        <taxon>Bacillota</taxon>
        <taxon>Clostridia</taxon>
        <taxon>Eubacteriales</taxon>
        <taxon>Oscillospiraceae</taxon>
        <taxon>Mageeibacillus</taxon>
    </lineage>
</organism>
<dbReference type="Pfam" id="PF00027">
    <property type="entry name" value="cNMP_binding"/>
    <property type="match status" value="1"/>
</dbReference>
<dbReference type="GO" id="GO:0006355">
    <property type="term" value="P:regulation of DNA-templated transcription"/>
    <property type="evidence" value="ECO:0007669"/>
    <property type="project" value="InterPro"/>
</dbReference>
<evidence type="ECO:0000256" key="2">
    <source>
        <dbReference type="ARBA" id="ARBA00023125"/>
    </source>
</evidence>
<dbReference type="InterPro" id="IPR036390">
    <property type="entry name" value="WH_DNA-bd_sf"/>
</dbReference>
<dbReference type="OMA" id="GITHEFM"/>
<dbReference type="RefSeq" id="WP_012993632.1">
    <property type="nucleotide sequence ID" value="NZ_NBZD01000001.1"/>
</dbReference>
<dbReference type="InterPro" id="IPR018490">
    <property type="entry name" value="cNMP-bd_dom_sf"/>
</dbReference>
<evidence type="ECO:0000256" key="3">
    <source>
        <dbReference type="ARBA" id="ARBA00023163"/>
    </source>
</evidence>
<dbReference type="GO" id="GO:0003677">
    <property type="term" value="F:DNA binding"/>
    <property type="evidence" value="ECO:0007669"/>
    <property type="project" value="UniProtKB-KW"/>
</dbReference>
<comment type="caution">
    <text evidence="5">The sequence shown here is derived from an EMBL/GenBank/DDBJ whole genome shotgun (WGS) entry which is preliminary data.</text>
</comment>
<name>A0A2J8B430_9FIRM</name>
<evidence type="ECO:0000256" key="1">
    <source>
        <dbReference type="ARBA" id="ARBA00023015"/>
    </source>
</evidence>
<dbReference type="Gene3D" id="1.10.10.10">
    <property type="entry name" value="Winged helix-like DNA-binding domain superfamily/Winged helix DNA-binding domain"/>
    <property type="match status" value="1"/>
</dbReference>
<dbReference type="SUPFAM" id="SSF51206">
    <property type="entry name" value="cAMP-binding domain-like"/>
    <property type="match status" value="1"/>
</dbReference>
<gene>
    <name evidence="5" type="ORF">B7R76_00945</name>
</gene>
<dbReference type="Gene3D" id="2.60.120.10">
    <property type="entry name" value="Jelly Rolls"/>
    <property type="match status" value="1"/>
</dbReference>
<dbReference type="EMBL" id="NBZD01000001">
    <property type="protein sequence ID" value="PNH19484.1"/>
    <property type="molecule type" value="Genomic_DNA"/>
</dbReference>
<accession>A0A2J8B430</accession>
<proteinExistence type="predicted"/>
<evidence type="ECO:0000313" key="6">
    <source>
        <dbReference type="Proteomes" id="UP000236394"/>
    </source>
</evidence>
<dbReference type="CDD" id="cd00038">
    <property type="entry name" value="CAP_ED"/>
    <property type="match status" value="1"/>
</dbReference>
<reference evidence="6" key="1">
    <citation type="submission" date="2017-04" db="EMBL/GenBank/DDBJ databases">
        <authorList>
            <person name="Bumgarner R.E."/>
            <person name="Fredricks D.N."/>
            <person name="Srinivasan S."/>
        </authorList>
    </citation>
    <scope>NUCLEOTIDE SEQUENCE [LARGE SCALE GENOMIC DNA]</scope>
    <source>
        <strain evidence="6">KA00405</strain>
    </source>
</reference>